<keyword evidence="3" id="KW-1185">Reference proteome</keyword>
<accession>A0A368GT99</accession>
<feature type="region of interest" description="Disordered" evidence="1">
    <location>
        <begin position="1"/>
        <end position="43"/>
    </location>
</feature>
<evidence type="ECO:0000313" key="3">
    <source>
        <dbReference type="Proteomes" id="UP000252519"/>
    </source>
</evidence>
<dbReference type="EMBL" id="JOJR01000084">
    <property type="protein sequence ID" value="RCN46215.1"/>
    <property type="molecule type" value="Genomic_DNA"/>
</dbReference>
<proteinExistence type="predicted"/>
<evidence type="ECO:0000313" key="2">
    <source>
        <dbReference type="EMBL" id="RCN46215.1"/>
    </source>
</evidence>
<feature type="compositionally biased region" description="Polar residues" evidence="1">
    <location>
        <begin position="15"/>
        <end position="27"/>
    </location>
</feature>
<gene>
    <name evidence="2" type="ORF">ANCCAN_07761</name>
</gene>
<dbReference type="OrthoDB" id="10451723at2759"/>
<comment type="caution">
    <text evidence="2">The sequence shown here is derived from an EMBL/GenBank/DDBJ whole genome shotgun (WGS) entry which is preliminary data.</text>
</comment>
<reference evidence="2 3" key="1">
    <citation type="submission" date="2014-10" db="EMBL/GenBank/DDBJ databases">
        <title>Draft genome of the hookworm Ancylostoma caninum.</title>
        <authorList>
            <person name="Mitreva M."/>
        </authorList>
    </citation>
    <scope>NUCLEOTIDE SEQUENCE [LARGE SCALE GENOMIC DNA]</scope>
    <source>
        <strain evidence="2 3">Baltimore</strain>
    </source>
</reference>
<feature type="compositionally biased region" description="Basic and acidic residues" evidence="1">
    <location>
        <begin position="28"/>
        <end position="43"/>
    </location>
</feature>
<dbReference type="Proteomes" id="UP000252519">
    <property type="component" value="Unassembled WGS sequence"/>
</dbReference>
<evidence type="ECO:0000256" key="1">
    <source>
        <dbReference type="SAM" id="MobiDB-lite"/>
    </source>
</evidence>
<sequence length="43" mass="4797">MVLQSQVHKLLGTNMDAQDSKINQNTDETVKENGHSNKGNEDK</sequence>
<organism evidence="2 3">
    <name type="scientific">Ancylostoma caninum</name>
    <name type="common">Dog hookworm</name>
    <dbReference type="NCBI Taxonomy" id="29170"/>
    <lineage>
        <taxon>Eukaryota</taxon>
        <taxon>Metazoa</taxon>
        <taxon>Ecdysozoa</taxon>
        <taxon>Nematoda</taxon>
        <taxon>Chromadorea</taxon>
        <taxon>Rhabditida</taxon>
        <taxon>Rhabditina</taxon>
        <taxon>Rhabditomorpha</taxon>
        <taxon>Strongyloidea</taxon>
        <taxon>Ancylostomatidae</taxon>
        <taxon>Ancylostomatinae</taxon>
        <taxon>Ancylostoma</taxon>
    </lineage>
</organism>
<dbReference type="AlphaFoldDB" id="A0A368GT99"/>
<name>A0A368GT99_ANCCA</name>
<protein>
    <submittedName>
        <fullName evidence="2">Uncharacterized protein</fullName>
    </submittedName>
</protein>